<evidence type="ECO:0000259" key="3">
    <source>
        <dbReference type="Pfam" id="PF07814"/>
    </source>
</evidence>
<organism evidence="4 5">
    <name type="scientific">Sporothrix epigloea</name>
    <dbReference type="NCBI Taxonomy" id="1892477"/>
    <lineage>
        <taxon>Eukaryota</taxon>
        <taxon>Fungi</taxon>
        <taxon>Dikarya</taxon>
        <taxon>Ascomycota</taxon>
        <taxon>Pezizomycotina</taxon>
        <taxon>Sordariomycetes</taxon>
        <taxon>Sordariomycetidae</taxon>
        <taxon>Ophiostomatales</taxon>
        <taxon>Ophiostomataceae</taxon>
        <taxon>Sporothrix</taxon>
    </lineage>
</organism>
<dbReference type="InterPro" id="IPR011989">
    <property type="entry name" value="ARM-like"/>
</dbReference>
<reference evidence="4 5" key="1">
    <citation type="submission" date="2024-01" db="EMBL/GenBank/DDBJ databases">
        <authorList>
            <person name="Allen C."/>
            <person name="Tagirdzhanova G."/>
        </authorList>
    </citation>
    <scope>NUCLEOTIDE SEQUENCE [LARGE SCALE GENOMIC DNA]</scope>
    <source>
        <strain evidence="4 5">CBS 119000</strain>
    </source>
</reference>
<protein>
    <recommendedName>
        <fullName evidence="3">Wings apart-like protein C-terminal domain-containing protein</fullName>
    </recommendedName>
</protein>
<feature type="compositionally biased region" description="Polar residues" evidence="2">
    <location>
        <begin position="234"/>
        <end position="256"/>
    </location>
</feature>
<dbReference type="PANTHER" id="PTHR22100">
    <property type="entry name" value="WINGS APART-LIKE PROTEIN HOMOLOG"/>
    <property type="match status" value="1"/>
</dbReference>
<sequence>MSTLNGMGQRPKKGLPTSYGARSGLKSRSQTSTSSFTGTPGPSQSGMRASAKDIYDYDFVDDAPPPPTPLIRSRPPSSTRPPSSASKEASKRTTTSITPLAPSPMSASIAVPRGGRSESRDNTLRNAPEAPRGTKRKPRAQEYYGQQRTSNLRSISSAASSRSSGPFPSTETAEETSVLAAGSAGVSPKPSREQSRKIKAAQAGRAQPLSPPLYQRVAKTPPLQDLITFKSPPGTRSPTQSPRRLQSSILPTSTSKATREPHQLHAEARPPQRLPIRPTDSKPIKNSNAKPRALQQTSALAEQEKSGSQRMARNKRRRLIDTLASQIEDSSSDGESIPAKESVSKEDDQEGAISDEDTNEPRRRSLRSTPISDGCGSRSQLDLDSLATTSPSKSLMAPSTPGTITRRTTARRPGVKFTYNLERTMLADRPVELGGPQGSDLSLLESLLPEPEAKPAPFDLDGDMGGESQSTVQSIHELRQAGANSRFADQLLDILDRIGAPSLDKPSSARRSALLEMMQELQEKSFLRHFRDQGAELQLFRNVGRERDVVAGFTIMGIMITLLASGPASHRLLREIQQHGIQDLFLFLLAVDADIVTFAKDRKANVSNYMRQQLNITKEALRRLPGIWRPATALPSKVSPRTACLAAMHIFAQQLQSDSGDTGSIDEEAGALNAALTKELFAEVSAALPSSGDEDEDELAAPPLLPSGLASSSPESVDLHLSLSLLEMHSVSALQSDIRAEWTLHRLPIIAQALEDSLVRHQQDSSRLNEMELLVLKLALNTANNNPDAARYYVDKGLLRMLAELSAGALESFIQSARTGEWFTSDTLNELLLMLGVMINFSENDTAAGETLVQGGGLDVIDRLGRAFLDGTAMSSEADSEEKSQLNVAFAYLSILLGYLCLYDPIRQAFGRLSPSRSTKPLLDSINQFIILHDQIGKTESSEHGVGANHFTARLRALTQELAARAY</sequence>
<dbReference type="Proteomes" id="UP001642502">
    <property type="component" value="Unassembled WGS sequence"/>
</dbReference>
<feature type="region of interest" description="Disordered" evidence="2">
    <location>
        <begin position="1"/>
        <end position="411"/>
    </location>
</feature>
<feature type="compositionally biased region" description="Acidic residues" evidence="2">
    <location>
        <begin position="347"/>
        <end position="358"/>
    </location>
</feature>
<evidence type="ECO:0000313" key="4">
    <source>
        <dbReference type="EMBL" id="CAK7269500.1"/>
    </source>
</evidence>
<evidence type="ECO:0000256" key="2">
    <source>
        <dbReference type="SAM" id="MobiDB-lite"/>
    </source>
</evidence>
<feature type="compositionally biased region" description="Basic and acidic residues" evidence="2">
    <location>
        <begin position="257"/>
        <end position="270"/>
    </location>
</feature>
<dbReference type="InterPro" id="IPR039874">
    <property type="entry name" value="WAPL"/>
</dbReference>
<feature type="compositionally biased region" description="Low complexity" evidence="2">
    <location>
        <begin position="23"/>
        <end position="46"/>
    </location>
</feature>
<accession>A0ABP0DR65</accession>
<name>A0ABP0DR65_9PEZI</name>
<evidence type="ECO:0000256" key="1">
    <source>
        <dbReference type="ARBA" id="ARBA00006854"/>
    </source>
</evidence>
<dbReference type="PANTHER" id="PTHR22100:SF13">
    <property type="entry name" value="WINGS APART-LIKE PROTEIN HOMOLOG"/>
    <property type="match status" value="1"/>
</dbReference>
<feature type="domain" description="Wings apart-like protein C-terminal" evidence="3">
    <location>
        <begin position="472"/>
        <end position="846"/>
    </location>
</feature>
<dbReference type="InterPro" id="IPR022771">
    <property type="entry name" value="WAPL_C"/>
</dbReference>
<comment type="similarity">
    <text evidence="1">Belongs to the WAPL family.</text>
</comment>
<feature type="compositionally biased region" description="Low complexity" evidence="2">
    <location>
        <begin position="70"/>
        <end position="86"/>
    </location>
</feature>
<dbReference type="Gene3D" id="1.25.10.10">
    <property type="entry name" value="Leucine-rich Repeat Variant"/>
    <property type="match status" value="2"/>
</dbReference>
<feature type="compositionally biased region" description="Low complexity" evidence="2">
    <location>
        <begin position="153"/>
        <end position="164"/>
    </location>
</feature>
<dbReference type="Pfam" id="PF07814">
    <property type="entry name" value="WAPL"/>
    <property type="match status" value="1"/>
</dbReference>
<feature type="compositionally biased region" description="Polar residues" evidence="2">
    <location>
        <begin position="284"/>
        <end position="301"/>
    </location>
</feature>
<keyword evidence="5" id="KW-1185">Reference proteome</keyword>
<feature type="compositionally biased region" description="Polar residues" evidence="2">
    <location>
        <begin position="367"/>
        <end position="393"/>
    </location>
</feature>
<proteinExistence type="inferred from homology"/>
<comment type="caution">
    <text evidence="4">The sequence shown here is derived from an EMBL/GenBank/DDBJ whole genome shotgun (WGS) entry which is preliminary data.</text>
</comment>
<gene>
    <name evidence="4" type="ORF">SEPCBS119000_003600</name>
</gene>
<dbReference type="EMBL" id="CAWUON010000048">
    <property type="protein sequence ID" value="CAK7269500.1"/>
    <property type="molecule type" value="Genomic_DNA"/>
</dbReference>
<evidence type="ECO:0000313" key="5">
    <source>
        <dbReference type="Proteomes" id="UP001642502"/>
    </source>
</evidence>